<organism evidence="2 3">
    <name type="scientific">Herminiimonas arsenicoxydans</name>
    <dbReference type="NCBI Taxonomy" id="204773"/>
    <lineage>
        <taxon>Bacteria</taxon>
        <taxon>Pseudomonadati</taxon>
        <taxon>Pseudomonadota</taxon>
        <taxon>Betaproteobacteria</taxon>
        <taxon>Burkholderiales</taxon>
        <taxon>Oxalobacteraceae</taxon>
        <taxon>Herminiimonas</taxon>
    </lineage>
</organism>
<dbReference type="HOGENOM" id="CLU_1842369_0_0_4"/>
<keyword evidence="2" id="KW-0251">Elongation factor</keyword>
<proteinExistence type="predicted"/>
<gene>
    <name evidence="2" type="ordered locus">HEAR1457</name>
</gene>
<dbReference type="GO" id="GO:0003677">
    <property type="term" value="F:DNA binding"/>
    <property type="evidence" value="ECO:0007669"/>
    <property type="project" value="InterPro"/>
</dbReference>
<dbReference type="Pfam" id="PF01272">
    <property type="entry name" value="GreA_GreB"/>
    <property type="match status" value="1"/>
</dbReference>
<dbReference type="GO" id="GO:0032784">
    <property type="term" value="P:regulation of DNA-templated transcription elongation"/>
    <property type="evidence" value="ECO:0007669"/>
    <property type="project" value="InterPro"/>
</dbReference>
<sequence>MKNQRYLTQNDASILSKLAEHLLRLGEVEINAGEELIDIISTSVILPINAPRKDCVSLYSTVSYSPYNSDEKRSITIVCPQDANPQLALISTLTPIGLALIGRKVSSTIEVELPSNRIEKIKILDVTPLDSAVGELTHS</sequence>
<dbReference type="GO" id="GO:0003746">
    <property type="term" value="F:translation elongation factor activity"/>
    <property type="evidence" value="ECO:0007669"/>
    <property type="project" value="UniProtKB-KW"/>
</dbReference>
<evidence type="ECO:0000313" key="3">
    <source>
        <dbReference type="Proteomes" id="UP000006697"/>
    </source>
</evidence>
<dbReference type="KEGG" id="har:HEAR1457"/>
<dbReference type="EMBL" id="CU207211">
    <property type="protein sequence ID" value="CAL61628.1"/>
    <property type="molecule type" value="Genomic_DNA"/>
</dbReference>
<dbReference type="InterPro" id="IPR036953">
    <property type="entry name" value="GreA/GreB_C_sf"/>
</dbReference>
<dbReference type="GO" id="GO:0070063">
    <property type="term" value="F:RNA polymerase binding"/>
    <property type="evidence" value="ECO:0007669"/>
    <property type="project" value="InterPro"/>
</dbReference>
<dbReference type="Proteomes" id="UP000006697">
    <property type="component" value="Chromosome"/>
</dbReference>
<dbReference type="STRING" id="204773.HEAR1457"/>
<keyword evidence="3" id="KW-1185">Reference proteome</keyword>
<keyword evidence="2" id="KW-0648">Protein biosynthesis</keyword>
<feature type="domain" description="Transcription elongation factor GreA/GreB C-terminal" evidence="1">
    <location>
        <begin position="53"/>
        <end position="127"/>
    </location>
</feature>
<protein>
    <submittedName>
        <fullName evidence="2">Transcription elongation factor GreA</fullName>
    </submittedName>
</protein>
<evidence type="ECO:0000313" key="2">
    <source>
        <dbReference type="EMBL" id="CAL61628.1"/>
    </source>
</evidence>
<dbReference type="eggNOG" id="COG0782">
    <property type="taxonomic scope" value="Bacteria"/>
</dbReference>
<dbReference type="OrthoDB" id="8775743at2"/>
<accession>A4G541</accession>
<dbReference type="SUPFAM" id="SSF54534">
    <property type="entry name" value="FKBP-like"/>
    <property type="match status" value="1"/>
</dbReference>
<dbReference type="PANTHER" id="PTHR30437">
    <property type="entry name" value="TRANSCRIPTION ELONGATION FACTOR GREA"/>
    <property type="match status" value="1"/>
</dbReference>
<evidence type="ECO:0000259" key="1">
    <source>
        <dbReference type="Pfam" id="PF01272"/>
    </source>
</evidence>
<reference evidence="2 3" key="1">
    <citation type="journal article" date="2007" name="PLoS Genet.">
        <title>A tale of two oxidation states: bacterial colonization of arsenic-rich environments.</title>
        <authorList>
            <person name="Muller D."/>
            <person name="Medigue C."/>
            <person name="Koechler S."/>
            <person name="Barbe V."/>
            <person name="Barakat M."/>
            <person name="Talla E."/>
            <person name="Bonnefoy V."/>
            <person name="Krin E."/>
            <person name="Arsene-Ploetze F."/>
            <person name="Carapito C."/>
            <person name="Chandler M."/>
            <person name="Cournoyer B."/>
            <person name="Cruveiller S."/>
            <person name="Dossat C."/>
            <person name="Duval S."/>
            <person name="Heymann M."/>
            <person name="Leize E."/>
            <person name="Lieutaud A."/>
            <person name="Lievremont D."/>
            <person name="Makita Y."/>
            <person name="Mangenot S."/>
            <person name="Nitschke W."/>
            <person name="Ortet P."/>
            <person name="Perdrial N."/>
            <person name="Schoepp B."/>
            <person name="Siguier N."/>
            <person name="Simeonova D.D."/>
            <person name="Rouy Z."/>
            <person name="Segurens B."/>
            <person name="Turlin E."/>
            <person name="Vallenet D."/>
            <person name="Van Dorsselaer A."/>
            <person name="Weiss S."/>
            <person name="Weissenbach J."/>
            <person name="Lett M.C."/>
            <person name="Danchin A."/>
            <person name="Bertin P.N."/>
        </authorList>
    </citation>
    <scope>NUCLEOTIDE SEQUENCE [LARGE SCALE GENOMIC DNA]</scope>
    <source>
        <strain evidence="3">ULPAs1</strain>
    </source>
</reference>
<dbReference type="GO" id="GO:0006354">
    <property type="term" value="P:DNA-templated transcription elongation"/>
    <property type="evidence" value="ECO:0007669"/>
    <property type="project" value="TreeGrafter"/>
</dbReference>
<dbReference type="AlphaFoldDB" id="A4G541"/>
<dbReference type="PANTHER" id="PTHR30437:SF4">
    <property type="entry name" value="TRANSCRIPTION ELONGATION FACTOR GREA"/>
    <property type="match status" value="1"/>
</dbReference>
<dbReference type="Gene3D" id="3.10.50.30">
    <property type="entry name" value="Transcription elongation factor, GreA/GreB, C-terminal domain"/>
    <property type="match status" value="1"/>
</dbReference>
<dbReference type="InterPro" id="IPR023459">
    <property type="entry name" value="Tscrpt_elong_fac_GreA/B_fam"/>
</dbReference>
<dbReference type="InterPro" id="IPR001437">
    <property type="entry name" value="Tscrpt_elong_fac_GreA/B_C"/>
</dbReference>
<name>A4G541_HERAR</name>